<dbReference type="EMBL" id="ANOG01000854">
    <property type="protein sequence ID" value="EMI17135.1"/>
    <property type="molecule type" value="Genomic_DNA"/>
</dbReference>
<dbReference type="Proteomes" id="UP000011991">
    <property type="component" value="Unassembled WGS sequence"/>
</dbReference>
<dbReference type="PATRIC" id="fig|1265738.3.peg.5915"/>
<reference evidence="1 2" key="1">
    <citation type="journal article" date="2013" name="Mar. Genomics">
        <title>Expression of sulfatases in Rhodopirellula baltica and the diversity of sulfatases in the genus Rhodopirellula.</title>
        <authorList>
            <person name="Wegner C.E."/>
            <person name="Richter-Heitmann T."/>
            <person name="Klindworth A."/>
            <person name="Klockow C."/>
            <person name="Richter M."/>
            <person name="Achstetter T."/>
            <person name="Glockner F.O."/>
            <person name="Harder J."/>
        </authorList>
    </citation>
    <scope>NUCLEOTIDE SEQUENCE [LARGE SCALE GENOMIC DNA]</scope>
    <source>
        <strain evidence="1 2">SM1</strain>
    </source>
</reference>
<organism evidence="1 2">
    <name type="scientific">Rhodopirellula maiorica SM1</name>
    <dbReference type="NCBI Taxonomy" id="1265738"/>
    <lineage>
        <taxon>Bacteria</taxon>
        <taxon>Pseudomonadati</taxon>
        <taxon>Planctomycetota</taxon>
        <taxon>Planctomycetia</taxon>
        <taxon>Pirellulales</taxon>
        <taxon>Pirellulaceae</taxon>
        <taxon>Novipirellula</taxon>
    </lineage>
</organism>
<dbReference type="AlphaFoldDB" id="M5RCM2"/>
<proteinExistence type="predicted"/>
<name>M5RCM2_9BACT</name>
<comment type="caution">
    <text evidence="1">The sequence shown here is derived from an EMBL/GenBank/DDBJ whole genome shotgun (WGS) entry which is preliminary data.</text>
</comment>
<gene>
    <name evidence="1" type="ORF">RMSM_05926</name>
</gene>
<protein>
    <submittedName>
        <fullName evidence="1">Uncharacterized protein</fullName>
    </submittedName>
</protein>
<keyword evidence="2" id="KW-1185">Reference proteome</keyword>
<evidence type="ECO:0000313" key="2">
    <source>
        <dbReference type="Proteomes" id="UP000011991"/>
    </source>
</evidence>
<sequence length="69" mass="8185">MKPQLNSPKHIDRVIQLPAAATPIYRKKWTRRRPYQNRPQCEFQTKAERSISRRVLDNVVDRDLPLGMV</sequence>
<accession>M5RCM2</accession>
<evidence type="ECO:0000313" key="1">
    <source>
        <dbReference type="EMBL" id="EMI17135.1"/>
    </source>
</evidence>